<protein>
    <submittedName>
        <fullName evidence="2">Oidioi.mRNA.OKI2018_I69.chr1.g1337.t1.cds</fullName>
    </submittedName>
</protein>
<evidence type="ECO:0000313" key="2">
    <source>
        <dbReference type="EMBL" id="CAG5104561.1"/>
    </source>
</evidence>
<organism evidence="2 3">
    <name type="scientific">Oikopleura dioica</name>
    <name type="common">Tunicate</name>
    <dbReference type="NCBI Taxonomy" id="34765"/>
    <lineage>
        <taxon>Eukaryota</taxon>
        <taxon>Metazoa</taxon>
        <taxon>Chordata</taxon>
        <taxon>Tunicata</taxon>
        <taxon>Appendicularia</taxon>
        <taxon>Copelata</taxon>
        <taxon>Oikopleuridae</taxon>
        <taxon>Oikopleura</taxon>
    </lineage>
</organism>
<dbReference type="Proteomes" id="UP001158576">
    <property type="component" value="Chromosome 1"/>
</dbReference>
<accession>A0ABN7SN51</accession>
<feature type="compositionally biased region" description="Basic and acidic residues" evidence="1">
    <location>
        <begin position="1"/>
        <end position="17"/>
    </location>
</feature>
<keyword evidence="3" id="KW-1185">Reference proteome</keyword>
<gene>
    <name evidence="2" type="ORF">OKIOD_LOCUS10102</name>
</gene>
<name>A0ABN7SN51_OIKDI</name>
<feature type="region of interest" description="Disordered" evidence="1">
    <location>
        <begin position="1"/>
        <end position="22"/>
    </location>
</feature>
<dbReference type="EMBL" id="OU015566">
    <property type="protein sequence ID" value="CAG5104561.1"/>
    <property type="molecule type" value="Genomic_DNA"/>
</dbReference>
<evidence type="ECO:0000313" key="3">
    <source>
        <dbReference type="Proteomes" id="UP001158576"/>
    </source>
</evidence>
<sequence length="124" mass="15202">MEITKEELTKEDKEENGKKKKKEVTWCKNVYLFSVPYYNRKCKSLDIDKIKDKAREKIKIELDNYKRNEMEVHHQSRENTSFYYPLQNPHHSQYSYSFFRRDFELSNSSDRRTSPKSIEDFFKL</sequence>
<reference evidence="2 3" key="1">
    <citation type="submission" date="2021-04" db="EMBL/GenBank/DDBJ databases">
        <authorList>
            <person name="Bliznina A."/>
        </authorList>
    </citation>
    <scope>NUCLEOTIDE SEQUENCE [LARGE SCALE GENOMIC DNA]</scope>
</reference>
<evidence type="ECO:0000256" key="1">
    <source>
        <dbReference type="SAM" id="MobiDB-lite"/>
    </source>
</evidence>
<proteinExistence type="predicted"/>